<feature type="domain" description="RNA polymerase sigma factor 54 core-binding" evidence="12">
    <location>
        <begin position="113"/>
        <end position="303"/>
    </location>
</feature>
<dbReference type="Proteomes" id="UP001321825">
    <property type="component" value="Chromosome"/>
</dbReference>
<evidence type="ECO:0000256" key="1">
    <source>
        <dbReference type="ARBA" id="ARBA00008798"/>
    </source>
</evidence>
<dbReference type="Pfam" id="PF00309">
    <property type="entry name" value="Sigma54_AID"/>
    <property type="match status" value="1"/>
</dbReference>
<dbReference type="PANTHER" id="PTHR32248:SF4">
    <property type="entry name" value="RNA POLYMERASE SIGMA-54 FACTOR"/>
    <property type="match status" value="1"/>
</dbReference>
<dbReference type="PRINTS" id="PR00045">
    <property type="entry name" value="SIGMA54FCT"/>
</dbReference>
<dbReference type="PIRSF" id="PIRSF000774">
    <property type="entry name" value="RpoN"/>
    <property type="match status" value="1"/>
</dbReference>
<keyword evidence="14" id="KW-1185">Reference proteome</keyword>
<evidence type="ECO:0000256" key="2">
    <source>
        <dbReference type="ARBA" id="ARBA00019942"/>
    </source>
</evidence>
<dbReference type="GO" id="GO:0003677">
    <property type="term" value="F:DNA binding"/>
    <property type="evidence" value="ECO:0007669"/>
    <property type="project" value="UniProtKB-KW"/>
</dbReference>
<evidence type="ECO:0000256" key="4">
    <source>
        <dbReference type="ARBA" id="ARBA00022679"/>
    </source>
</evidence>
<protein>
    <recommendedName>
        <fullName evidence="2 10">RNA polymerase sigma-54 factor</fullName>
    </recommendedName>
</protein>
<dbReference type="GO" id="GO:0016779">
    <property type="term" value="F:nucleotidyltransferase activity"/>
    <property type="evidence" value="ECO:0007669"/>
    <property type="project" value="UniProtKB-KW"/>
</dbReference>
<evidence type="ECO:0000256" key="6">
    <source>
        <dbReference type="ARBA" id="ARBA00023015"/>
    </source>
</evidence>
<name>A0AAU9BZ56_9GAMM</name>
<dbReference type="EMBL" id="AP024714">
    <property type="protein sequence ID" value="BCX81362.1"/>
    <property type="molecule type" value="Genomic_DNA"/>
</dbReference>
<dbReference type="PROSITE" id="PS00718">
    <property type="entry name" value="SIGMA54_2"/>
    <property type="match status" value="1"/>
</dbReference>
<dbReference type="PROSITE" id="PS00717">
    <property type="entry name" value="SIGMA54_1"/>
    <property type="match status" value="1"/>
</dbReference>
<organism evidence="13 14">
    <name type="scientific">Methylomarinovum caldicuralii</name>
    <dbReference type="NCBI Taxonomy" id="438856"/>
    <lineage>
        <taxon>Bacteria</taxon>
        <taxon>Pseudomonadati</taxon>
        <taxon>Pseudomonadota</taxon>
        <taxon>Gammaproteobacteria</taxon>
        <taxon>Methylococcales</taxon>
        <taxon>Methylothermaceae</taxon>
        <taxon>Methylomarinovum</taxon>
    </lineage>
</organism>
<dbReference type="GO" id="GO:0000428">
    <property type="term" value="C:DNA-directed RNA polymerase complex"/>
    <property type="evidence" value="ECO:0007669"/>
    <property type="project" value="UniProtKB-KW"/>
</dbReference>
<keyword evidence="9 10" id="KW-0804">Transcription</keyword>
<evidence type="ECO:0000313" key="14">
    <source>
        <dbReference type="Proteomes" id="UP001321825"/>
    </source>
</evidence>
<dbReference type="GO" id="GO:0001216">
    <property type="term" value="F:DNA-binding transcription activator activity"/>
    <property type="evidence" value="ECO:0007669"/>
    <property type="project" value="InterPro"/>
</dbReference>
<comment type="function">
    <text evidence="10">Sigma factors are initiation factors that promote the attachment of RNA polymerase to specific initiation sites and are then released.</text>
</comment>
<evidence type="ECO:0000256" key="10">
    <source>
        <dbReference type="PIRNR" id="PIRNR000774"/>
    </source>
</evidence>
<gene>
    <name evidence="13" type="ORF">MIT9_P0940</name>
</gene>
<dbReference type="GO" id="GO:0006352">
    <property type="term" value="P:DNA-templated transcription initiation"/>
    <property type="evidence" value="ECO:0007669"/>
    <property type="project" value="InterPro"/>
</dbReference>
<dbReference type="NCBIfam" id="TIGR02395">
    <property type="entry name" value="rpoN_sigma"/>
    <property type="match status" value="1"/>
</dbReference>
<dbReference type="FunFam" id="1.10.10.1330:FF:000001">
    <property type="entry name" value="RNA polymerase sigma-54 factor"/>
    <property type="match status" value="1"/>
</dbReference>
<dbReference type="InterPro" id="IPR038709">
    <property type="entry name" value="RpoN_core-bd_sf"/>
</dbReference>
<dbReference type="Pfam" id="PF04552">
    <property type="entry name" value="Sigma54_DBD"/>
    <property type="match status" value="1"/>
</dbReference>
<evidence type="ECO:0000313" key="13">
    <source>
        <dbReference type="EMBL" id="BCX81362.1"/>
    </source>
</evidence>
<sequence>MKQSLQLRQGLQLRMTPQLQQAIRLLQLSSVELKQEIQEVLESNIMLELAEEEQAQVQTADQDRSAETPVTAAASDIPKELPLDAQWEDVYDNVYTTLNGADDPDHDFLLQRSAPEGLHEHLEWQMELSRFSERDQLIAMALIDAINEEGYLEASLRDILQALENELPALEADEVEAVLHRLQQFDPPGVAARSLGECLALQLHQLPEETPWRREALTVVTRHLRELEKQNIGALKKILGLDEAQLDEVIALIRTLNPHPGLAYSTREPEYVIPDVFVFRRGGRWVVSVNPETAPKLRINPYYSGMIKRADKSPDNVSMRSHLQEARWFLRSLQSRSETLLKVAQCIVDRQQGFFEHGEIAMKPMILRDVAGELGLHESTVSRVTTNKYMHTPRGIYEFKYFFSSHVGTEFGGEASATAIKALIQELIQHENPAKPLSDLKIAKLLQEKGIHVARRTVAKYREALGIPASSRRKRLL</sequence>
<evidence type="ECO:0000256" key="3">
    <source>
        <dbReference type="ARBA" id="ARBA00022478"/>
    </source>
</evidence>
<keyword evidence="4 10" id="KW-0808">Transferase</keyword>
<keyword evidence="6 10" id="KW-0805">Transcription regulation</keyword>
<feature type="domain" description="RNA polymerase sigma factor 54 DNA-binding" evidence="11">
    <location>
        <begin position="319"/>
        <end position="475"/>
    </location>
</feature>
<keyword evidence="7 10" id="KW-0731">Sigma factor</keyword>
<evidence type="ECO:0000256" key="7">
    <source>
        <dbReference type="ARBA" id="ARBA00023082"/>
    </source>
</evidence>
<keyword evidence="8 10" id="KW-0238">DNA-binding</keyword>
<dbReference type="PANTHER" id="PTHR32248">
    <property type="entry name" value="RNA POLYMERASE SIGMA-54 FACTOR"/>
    <property type="match status" value="1"/>
</dbReference>
<reference evidence="14" key="1">
    <citation type="journal article" date="2024" name="Int. J. Syst. Evol. Microbiol.">
        <title>Methylomarinovum tepidoasis sp. nov., a moderately thermophilic methanotroph of the family Methylothermaceae isolated from a deep-sea hydrothermal field.</title>
        <authorList>
            <person name="Hirayama H."/>
            <person name="Takaki Y."/>
            <person name="Abe M."/>
            <person name="Miyazaki M."/>
            <person name="Uematsu K."/>
            <person name="Matsui Y."/>
            <person name="Takai K."/>
        </authorList>
    </citation>
    <scope>NUCLEOTIDE SEQUENCE [LARGE SCALE GENOMIC DNA]</scope>
    <source>
        <strain evidence="14">IT-9</strain>
    </source>
</reference>
<dbReference type="AlphaFoldDB" id="A0AAU9BZ56"/>
<dbReference type="Gene3D" id="1.10.10.1330">
    <property type="entry name" value="RNA polymerase sigma-54 factor, core-binding domain"/>
    <property type="match status" value="1"/>
</dbReference>
<dbReference type="InterPro" id="IPR007634">
    <property type="entry name" value="RNA_pol_sigma_54_DNA-bd"/>
</dbReference>
<proteinExistence type="inferred from homology"/>
<keyword evidence="3 10" id="KW-0240">DNA-directed RNA polymerase</keyword>
<dbReference type="GO" id="GO:0016987">
    <property type="term" value="F:sigma factor activity"/>
    <property type="evidence" value="ECO:0007669"/>
    <property type="project" value="UniProtKB-KW"/>
</dbReference>
<evidence type="ECO:0000259" key="12">
    <source>
        <dbReference type="Pfam" id="PF04963"/>
    </source>
</evidence>
<dbReference type="PROSITE" id="PS50044">
    <property type="entry name" value="SIGMA54_3"/>
    <property type="match status" value="1"/>
</dbReference>
<dbReference type="InterPro" id="IPR007046">
    <property type="entry name" value="RNA_pol_sigma_54_core-bd"/>
</dbReference>
<dbReference type="NCBIfam" id="NF009118">
    <property type="entry name" value="PRK12469.1"/>
    <property type="match status" value="1"/>
</dbReference>
<accession>A0AAU9BZ56</accession>
<dbReference type="RefSeq" id="WP_317706288.1">
    <property type="nucleotide sequence ID" value="NZ_AP024714.1"/>
</dbReference>
<dbReference type="InterPro" id="IPR000394">
    <property type="entry name" value="RNA_pol_sigma_54"/>
</dbReference>
<dbReference type="Pfam" id="PF04963">
    <property type="entry name" value="Sigma54_CBD"/>
    <property type="match status" value="1"/>
</dbReference>
<dbReference type="KEGG" id="mcau:MIT9_P0940"/>
<evidence type="ECO:0000259" key="11">
    <source>
        <dbReference type="Pfam" id="PF04552"/>
    </source>
</evidence>
<keyword evidence="5 10" id="KW-0548">Nucleotidyltransferase</keyword>
<evidence type="ECO:0000256" key="8">
    <source>
        <dbReference type="ARBA" id="ARBA00023125"/>
    </source>
</evidence>
<dbReference type="NCBIfam" id="NF004595">
    <property type="entry name" value="PRK05932.1-2"/>
    <property type="match status" value="1"/>
</dbReference>
<comment type="similarity">
    <text evidence="1 10">Belongs to the sigma-54 factor family.</text>
</comment>
<evidence type="ECO:0000256" key="9">
    <source>
        <dbReference type="ARBA" id="ARBA00023163"/>
    </source>
</evidence>
<evidence type="ECO:0000256" key="5">
    <source>
        <dbReference type="ARBA" id="ARBA00022695"/>
    </source>
</evidence>
<dbReference type="Gene3D" id="1.10.10.60">
    <property type="entry name" value="Homeodomain-like"/>
    <property type="match status" value="1"/>
</dbReference>